<dbReference type="AlphaFoldDB" id="A0AAW0Q2E4"/>
<keyword evidence="4" id="KW-1185">Reference proteome</keyword>
<gene>
    <name evidence="3" type="ORF">PG999_014769</name>
</gene>
<protein>
    <submittedName>
        <fullName evidence="3">Uncharacterized protein</fullName>
    </submittedName>
</protein>
<sequence>MTGEFPAARTSQYNPVAGEEQDKSSTLASVSTINVSHNAEQSQYAEEQRFGHPKSRAFSEKLGLIGLLTLILGSVAIHGAVAILVFIWNEASRARRYEVPSATWYSIVSAGWTIRVITICTAVIRAAVSFHTTLVTSMVASLMFEVTGTKTGYMPLVSILRAVSVAPTNLLWPSLSSFGPLSAVLVLSLFLAVATQLISTILLSDFENAGIASSKRSEIVTYGSNLNKDFAWNEQMVLLGTGPPAFWRFAEYTESVTQPNGTVDTGISYRAAVPFTNESSRVQLMNYSGPAQVWDTRVICTAPDLLNASYTPYPSTLSGYFQRNAASKSFEHLEFADPYNDSYKFICKNFYTYPSICLIRNTHTASDHSTFVILDFASDFNVNKNWTLITHLGAELKVMQKEKGYKPQPIPQPLPQDPYSWATISNSTGSRMASMTICVTHNGHQQSNVTMSGSPISSEPKIGFSGCDNPVNTSEVRHQFNAMEEYTPPGKRGVLNLSEFSPDRWVYHDSMFFDSGVDLVLTDSCRSGFKETSYIAAQAAYGAIFTDILNTTANPALALQTLLTMIRFMQYTAASPWSETLKGPASYVMAETVLIPARWNGLIAVISMVAIHMVIVVTITALFLLRTRVSKLGNVWQAVSQVVTQETLPVLSHADQMTDKEVCKELSSEFAFKQEGVVRYRKNGRVEFRPHYLSPPP</sequence>
<accession>A0AAW0Q2E4</accession>
<evidence type="ECO:0000256" key="2">
    <source>
        <dbReference type="SAM" id="Phobius"/>
    </source>
</evidence>
<keyword evidence="2" id="KW-1133">Transmembrane helix</keyword>
<dbReference type="Proteomes" id="UP001392437">
    <property type="component" value="Unassembled WGS sequence"/>
</dbReference>
<evidence type="ECO:0000313" key="3">
    <source>
        <dbReference type="EMBL" id="KAK8092570.1"/>
    </source>
</evidence>
<keyword evidence="2" id="KW-0472">Membrane</keyword>
<feature type="transmembrane region" description="Helical" evidence="2">
    <location>
        <begin position="62"/>
        <end position="88"/>
    </location>
</feature>
<organism evidence="3 4">
    <name type="scientific">Apiospora kogelbergensis</name>
    <dbReference type="NCBI Taxonomy" id="1337665"/>
    <lineage>
        <taxon>Eukaryota</taxon>
        <taxon>Fungi</taxon>
        <taxon>Dikarya</taxon>
        <taxon>Ascomycota</taxon>
        <taxon>Pezizomycotina</taxon>
        <taxon>Sordariomycetes</taxon>
        <taxon>Xylariomycetidae</taxon>
        <taxon>Amphisphaeriales</taxon>
        <taxon>Apiosporaceae</taxon>
        <taxon>Apiospora</taxon>
    </lineage>
</organism>
<proteinExistence type="predicted"/>
<reference evidence="3 4" key="1">
    <citation type="submission" date="2023-01" db="EMBL/GenBank/DDBJ databases">
        <title>Analysis of 21 Apiospora genomes using comparative genomics revels a genus with tremendous synthesis potential of carbohydrate active enzymes and secondary metabolites.</title>
        <authorList>
            <person name="Sorensen T."/>
        </authorList>
    </citation>
    <scope>NUCLEOTIDE SEQUENCE [LARGE SCALE GENOMIC DNA]</scope>
    <source>
        <strain evidence="3 4">CBS 117206</strain>
    </source>
</reference>
<dbReference type="EMBL" id="JAQQWP010000013">
    <property type="protein sequence ID" value="KAK8092570.1"/>
    <property type="molecule type" value="Genomic_DNA"/>
</dbReference>
<feature type="region of interest" description="Disordered" evidence="1">
    <location>
        <begin position="1"/>
        <end position="23"/>
    </location>
</feature>
<name>A0AAW0Q2E4_9PEZI</name>
<feature type="transmembrane region" description="Helical" evidence="2">
    <location>
        <begin position="599"/>
        <end position="625"/>
    </location>
</feature>
<feature type="transmembrane region" description="Helical" evidence="2">
    <location>
        <begin position="109"/>
        <end position="132"/>
    </location>
</feature>
<keyword evidence="2" id="KW-0812">Transmembrane</keyword>
<comment type="caution">
    <text evidence="3">The sequence shown here is derived from an EMBL/GenBank/DDBJ whole genome shotgun (WGS) entry which is preliminary data.</text>
</comment>
<evidence type="ECO:0000256" key="1">
    <source>
        <dbReference type="SAM" id="MobiDB-lite"/>
    </source>
</evidence>
<evidence type="ECO:0000313" key="4">
    <source>
        <dbReference type="Proteomes" id="UP001392437"/>
    </source>
</evidence>